<organism evidence="1 2">
    <name type="scientific">Bacillus rugosus</name>
    <dbReference type="NCBI Taxonomy" id="2715209"/>
    <lineage>
        <taxon>Bacteria</taxon>
        <taxon>Bacillati</taxon>
        <taxon>Bacillota</taxon>
        <taxon>Bacilli</taxon>
        <taxon>Bacillales</taxon>
        <taxon>Bacillaceae</taxon>
        <taxon>Bacillus</taxon>
    </lineage>
</organism>
<proteinExistence type="predicted"/>
<sequence>MKTDFYNVLVEVDKLNKLFNWEKAYNKFWVNISEETHDSEITEQLLKDIGYFYSRYIEFTSCILHHNLRPDVMFGLSSDYIKILELELEKTPDVSSEVLPGIESICNHLLMTAETDYLSFFVSLYTLNQVIFKRDELKNFLSGKQREEFVEFIELLNKWPYTLKHMSKSFHLIDKIDLQRILNNNYALCETIDYWFEELLEKYQKKMITAPRYLI</sequence>
<reference evidence="1" key="1">
    <citation type="submission" date="2022-04" db="EMBL/GenBank/DDBJ databases">
        <title>Complete genome of Bacillus.</title>
        <authorList>
            <person name="Kong X."/>
            <person name="Hou M."/>
        </authorList>
    </citation>
    <scope>NUCLEOTIDE SEQUENCE</scope>
    <source>
        <strain evidence="1">A78.1</strain>
    </source>
</reference>
<accession>A0ACD3ZYG0</accession>
<gene>
    <name evidence="1" type="ORF">M0696_19595</name>
</gene>
<keyword evidence="2" id="KW-1185">Reference proteome</keyword>
<protein>
    <submittedName>
        <fullName evidence="1">Uncharacterized protein</fullName>
    </submittedName>
</protein>
<evidence type="ECO:0000313" key="1">
    <source>
        <dbReference type="EMBL" id="UPV78971.1"/>
    </source>
</evidence>
<dbReference type="EMBL" id="CP096590">
    <property type="protein sequence ID" value="UPV78971.1"/>
    <property type="molecule type" value="Genomic_DNA"/>
</dbReference>
<name>A0ACD3ZYG0_9BACI</name>
<dbReference type="Proteomes" id="UP000830837">
    <property type="component" value="Chromosome"/>
</dbReference>
<evidence type="ECO:0000313" key="2">
    <source>
        <dbReference type="Proteomes" id="UP000830837"/>
    </source>
</evidence>